<accession>A0A1Y3YQE5</accession>
<feature type="domain" description="Phosphodiester glycosidase" evidence="2">
    <location>
        <begin position="91"/>
        <end position="276"/>
    </location>
</feature>
<evidence type="ECO:0000313" key="4">
    <source>
        <dbReference type="Proteomes" id="UP000195386"/>
    </source>
</evidence>
<feature type="chain" id="PRO_5010998862" description="Phosphodiester glycosidase domain-containing protein" evidence="1">
    <location>
        <begin position="21"/>
        <end position="277"/>
    </location>
</feature>
<dbReference type="PANTHER" id="PTHR40446:SF2">
    <property type="entry name" value="N-ACETYLGLUCOSAMINE-1-PHOSPHODIESTER ALPHA-N-ACETYLGLUCOSAMINIDASE"/>
    <property type="match status" value="1"/>
</dbReference>
<dbReference type="Pfam" id="PF09992">
    <property type="entry name" value="NAGPA"/>
    <property type="match status" value="1"/>
</dbReference>
<sequence>MKNKVVLLLFIVCCAWTATAQTVADSLALVAAHWQVTSLKKGVLCRKAFFNSLYGVPQEVSVLEITPKYYNLDVLIHQPKEETSVAAHRSGAIAAVNGSYFNMKTGNSVCYLRKNGVVVDTTANGALGTVSNGAVFIKKGRMKLLPWSKQEEKACRLKHGTVLVSGPLMLMNGKECDISACNQSFVNTKHPRSAIVLTKDKKILFVVVDGRMKGKAEGVNIPELTHMIRVLGGKDALNLDGGGSSTLWSGEYSDTGIINTPSGGVERRVANSICVYE</sequence>
<organism evidence="3 4">
    <name type="scientific">Bacteroides clarus</name>
    <dbReference type="NCBI Taxonomy" id="626929"/>
    <lineage>
        <taxon>Bacteria</taxon>
        <taxon>Pseudomonadati</taxon>
        <taxon>Bacteroidota</taxon>
        <taxon>Bacteroidia</taxon>
        <taxon>Bacteroidales</taxon>
        <taxon>Bacteroidaceae</taxon>
        <taxon>Bacteroides</taxon>
    </lineage>
</organism>
<gene>
    <name evidence="3" type="ORF">B5F97_13655</name>
</gene>
<keyword evidence="1" id="KW-0732">Signal</keyword>
<protein>
    <recommendedName>
        <fullName evidence="2">Phosphodiester glycosidase domain-containing protein</fullName>
    </recommendedName>
</protein>
<comment type="caution">
    <text evidence="3">The sequence shown here is derived from an EMBL/GenBank/DDBJ whole genome shotgun (WGS) entry which is preliminary data.</text>
</comment>
<dbReference type="Proteomes" id="UP000195386">
    <property type="component" value="Unassembled WGS sequence"/>
</dbReference>
<reference evidence="4" key="1">
    <citation type="submission" date="2017-04" db="EMBL/GenBank/DDBJ databases">
        <title>Function of individual gut microbiota members based on whole genome sequencing of pure cultures obtained from chicken caecum.</title>
        <authorList>
            <person name="Medvecky M."/>
            <person name="Cejkova D."/>
            <person name="Polansky O."/>
            <person name="Karasova D."/>
            <person name="Kubasova T."/>
            <person name="Cizek A."/>
            <person name="Rychlik I."/>
        </authorList>
    </citation>
    <scope>NUCLEOTIDE SEQUENCE [LARGE SCALE GENOMIC DNA]</scope>
    <source>
        <strain evidence="4">An43</strain>
    </source>
</reference>
<dbReference type="InterPro" id="IPR018711">
    <property type="entry name" value="NAGPA"/>
</dbReference>
<dbReference type="EMBL" id="NFII01000014">
    <property type="protein sequence ID" value="OUO00094.1"/>
    <property type="molecule type" value="Genomic_DNA"/>
</dbReference>
<dbReference type="AlphaFoldDB" id="A0A1Y3YQE5"/>
<dbReference type="PANTHER" id="PTHR40446">
    <property type="entry name" value="N-ACETYLGLUCOSAMINE-1-PHOSPHODIESTER ALPHA-N-ACETYLGLUCOSAMINIDASE"/>
    <property type="match status" value="1"/>
</dbReference>
<evidence type="ECO:0000259" key="2">
    <source>
        <dbReference type="Pfam" id="PF09992"/>
    </source>
</evidence>
<name>A0A1Y3YQE5_9BACE</name>
<dbReference type="RefSeq" id="WP_087426590.1">
    <property type="nucleotide sequence ID" value="NZ_NFII01000014.1"/>
</dbReference>
<proteinExistence type="predicted"/>
<evidence type="ECO:0000256" key="1">
    <source>
        <dbReference type="SAM" id="SignalP"/>
    </source>
</evidence>
<evidence type="ECO:0000313" key="3">
    <source>
        <dbReference type="EMBL" id="OUO00094.1"/>
    </source>
</evidence>
<feature type="signal peptide" evidence="1">
    <location>
        <begin position="1"/>
        <end position="20"/>
    </location>
</feature>